<sequence length="252" mass="28955">MIEIRDISKKYRETFVLRHVSTRLPSDRMVAFIGSNGAGKSTMLNIISRLLEPTEGSVSIDGRELRKWDSRELAKTLTILGQTLHTPARLTVEELVRFGRFPHSLGRLENQDFLQIEKALELTEIADLRHCYLDELSGGQRQMAYIAMAIAQDTKYIFLDEPLNNLDMHRAARIMKLLRSLVREQGKTICIVIHDINFVSFYADYVVAFRDGVLCHQGPTEDIIRTDVLRDIYGMDIAIEPYGDKKICVYYE</sequence>
<gene>
    <name evidence="11" type="ORF">CXU09_09155</name>
</gene>
<evidence type="ECO:0000256" key="3">
    <source>
        <dbReference type="ARBA" id="ARBA00022475"/>
    </source>
</evidence>
<dbReference type="RefSeq" id="WP_102734621.1">
    <property type="nucleotide sequence ID" value="NZ_CP025834.2"/>
</dbReference>
<name>A0AAP8T8U9_9BACT</name>
<feature type="domain" description="ABC transporter" evidence="10">
    <location>
        <begin position="2"/>
        <end position="236"/>
    </location>
</feature>
<evidence type="ECO:0000256" key="2">
    <source>
        <dbReference type="ARBA" id="ARBA00022448"/>
    </source>
</evidence>
<dbReference type="AlphaFoldDB" id="A0AAP8T8U9"/>
<accession>A0AAP8T8U9</accession>
<evidence type="ECO:0000256" key="6">
    <source>
        <dbReference type="ARBA" id="ARBA00022840"/>
    </source>
</evidence>
<comment type="caution">
    <text evidence="11">The sequence shown here is derived from an EMBL/GenBank/DDBJ whole genome shotgun (WGS) entry which is preliminary data.</text>
</comment>
<dbReference type="GO" id="GO:0006826">
    <property type="term" value="P:iron ion transport"/>
    <property type="evidence" value="ECO:0007669"/>
    <property type="project" value="UniProtKB-KW"/>
</dbReference>
<dbReference type="Pfam" id="PF00005">
    <property type="entry name" value="ABC_tran"/>
    <property type="match status" value="1"/>
</dbReference>
<dbReference type="Gene3D" id="3.40.50.300">
    <property type="entry name" value="P-loop containing nucleotide triphosphate hydrolases"/>
    <property type="match status" value="1"/>
</dbReference>
<evidence type="ECO:0000256" key="8">
    <source>
        <dbReference type="ARBA" id="ARBA00023065"/>
    </source>
</evidence>
<dbReference type="SMART" id="SM00382">
    <property type="entry name" value="AAA"/>
    <property type="match status" value="1"/>
</dbReference>
<dbReference type="InterPro" id="IPR027417">
    <property type="entry name" value="P-loop_NTPase"/>
</dbReference>
<keyword evidence="8" id="KW-0406">Ion transport</keyword>
<organism evidence="11 12">
    <name type="scientific">Akkermansia muciniphila</name>
    <dbReference type="NCBI Taxonomy" id="239935"/>
    <lineage>
        <taxon>Bacteria</taxon>
        <taxon>Pseudomonadati</taxon>
        <taxon>Verrucomicrobiota</taxon>
        <taxon>Verrucomicrobiia</taxon>
        <taxon>Verrucomicrobiales</taxon>
        <taxon>Akkermansiaceae</taxon>
        <taxon>Akkermansia</taxon>
    </lineage>
</organism>
<evidence type="ECO:0000313" key="12">
    <source>
        <dbReference type="Proteomes" id="UP000235914"/>
    </source>
</evidence>
<dbReference type="InterPro" id="IPR003593">
    <property type="entry name" value="AAA+_ATPase"/>
</dbReference>
<dbReference type="PROSITE" id="PS50893">
    <property type="entry name" value="ABC_TRANSPORTER_2"/>
    <property type="match status" value="1"/>
</dbReference>
<dbReference type="GO" id="GO:0016887">
    <property type="term" value="F:ATP hydrolysis activity"/>
    <property type="evidence" value="ECO:0007669"/>
    <property type="project" value="InterPro"/>
</dbReference>
<keyword evidence="6 11" id="KW-0067">ATP-binding</keyword>
<evidence type="ECO:0000256" key="4">
    <source>
        <dbReference type="ARBA" id="ARBA00022496"/>
    </source>
</evidence>
<evidence type="ECO:0000313" key="11">
    <source>
        <dbReference type="EMBL" id="PNC54698.1"/>
    </source>
</evidence>
<evidence type="ECO:0000256" key="9">
    <source>
        <dbReference type="ARBA" id="ARBA00023136"/>
    </source>
</evidence>
<evidence type="ECO:0000256" key="5">
    <source>
        <dbReference type="ARBA" id="ARBA00022741"/>
    </source>
</evidence>
<proteinExistence type="predicted"/>
<dbReference type="InterPro" id="IPR051535">
    <property type="entry name" value="Siderophore_ABC-ATPase"/>
</dbReference>
<keyword evidence="4" id="KW-0410">Iron transport</keyword>
<dbReference type="GO" id="GO:0005524">
    <property type="term" value="F:ATP binding"/>
    <property type="evidence" value="ECO:0007669"/>
    <property type="project" value="UniProtKB-KW"/>
</dbReference>
<dbReference type="PANTHER" id="PTHR42771">
    <property type="entry name" value="IRON(3+)-HYDROXAMATE IMPORT ATP-BINDING PROTEIN FHUC"/>
    <property type="match status" value="1"/>
</dbReference>
<dbReference type="CDD" id="cd03214">
    <property type="entry name" value="ABC_Iron-Siderophores_B12_Hemin"/>
    <property type="match status" value="1"/>
</dbReference>
<dbReference type="EMBL" id="PJKN01000005">
    <property type="protein sequence ID" value="PNC54698.1"/>
    <property type="molecule type" value="Genomic_DNA"/>
</dbReference>
<evidence type="ECO:0000259" key="10">
    <source>
        <dbReference type="PROSITE" id="PS50893"/>
    </source>
</evidence>
<dbReference type="GO" id="GO:0005886">
    <property type="term" value="C:plasma membrane"/>
    <property type="evidence" value="ECO:0007669"/>
    <property type="project" value="UniProtKB-SubCell"/>
</dbReference>
<evidence type="ECO:0000256" key="7">
    <source>
        <dbReference type="ARBA" id="ARBA00023004"/>
    </source>
</evidence>
<dbReference type="PANTHER" id="PTHR42771:SF3">
    <property type="entry name" value="PETROBACTIN IMPORT ATP-BINDING PROTEIN YCLP"/>
    <property type="match status" value="1"/>
</dbReference>
<dbReference type="Proteomes" id="UP000235914">
    <property type="component" value="Unassembled WGS sequence"/>
</dbReference>
<evidence type="ECO:0000256" key="1">
    <source>
        <dbReference type="ARBA" id="ARBA00004202"/>
    </source>
</evidence>
<keyword evidence="3" id="KW-1003">Cell membrane</keyword>
<keyword evidence="5" id="KW-0547">Nucleotide-binding</keyword>
<comment type="subcellular location">
    <subcellularLocation>
        <location evidence="1">Cell membrane</location>
        <topology evidence="1">Peripheral membrane protein</topology>
    </subcellularLocation>
</comment>
<keyword evidence="7" id="KW-0408">Iron</keyword>
<dbReference type="SUPFAM" id="SSF52540">
    <property type="entry name" value="P-loop containing nucleoside triphosphate hydrolases"/>
    <property type="match status" value="1"/>
</dbReference>
<dbReference type="FunFam" id="3.40.50.300:FF:000134">
    <property type="entry name" value="Iron-enterobactin ABC transporter ATP-binding protein"/>
    <property type="match status" value="1"/>
</dbReference>
<keyword evidence="9" id="KW-0472">Membrane</keyword>
<keyword evidence="2" id="KW-0813">Transport</keyword>
<reference evidence="11 12" key="1">
    <citation type="journal article" date="2017" name="BMC Genomics">
        <title>Genome sequencing of 39 Akkermansia muciniphila isolates reveals its population structure, genomic and functional diverisity, and global distribution in mammalian gut microbiotas.</title>
        <authorList>
            <person name="Guo X."/>
            <person name="Li S."/>
            <person name="Zhang J."/>
            <person name="Wu F."/>
            <person name="Li X."/>
            <person name="Wu D."/>
            <person name="Zhang M."/>
            <person name="Ou Z."/>
            <person name="Jie Z."/>
            <person name="Yan Q."/>
            <person name="Li P."/>
            <person name="Yi J."/>
            <person name="Peng Y."/>
        </authorList>
    </citation>
    <scope>NUCLEOTIDE SEQUENCE [LARGE SCALE GENOMIC DNA]</scope>
    <source>
        <strain evidence="11 12">GP43</strain>
    </source>
</reference>
<dbReference type="InterPro" id="IPR003439">
    <property type="entry name" value="ABC_transporter-like_ATP-bd"/>
</dbReference>
<protein>
    <submittedName>
        <fullName evidence="11">Iron ABC transporter ATP-binding protein</fullName>
    </submittedName>
</protein>